<dbReference type="EC" id="5.6.2.3" evidence="1"/>
<dbReference type="Gene3D" id="3.40.50.10190">
    <property type="entry name" value="BRCT domain"/>
    <property type="match status" value="1"/>
</dbReference>
<keyword evidence="1" id="KW-0233">DNA recombination</keyword>
<comment type="caution">
    <text evidence="6">The sequence shown here is derived from an EMBL/GenBank/DDBJ whole genome shotgun (WGS) entry which is preliminary data.</text>
</comment>
<dbReference type="InterPro" id="IPR010285">
    <property type="entry name" value="DNA_helicase_pif1-like_DEAD"/>
</dbReference>
<dbReference type="OrthoDB" id="192530at2759"/>
<evidence type="ECO:0000256" key="2">
    <source>
        <dbReference type="SAM" id="MobiDB-lite"/>
    </source>
</evidence>
<keyword evidence="1" id="KW-0347">Helicase</keyword>
<dbReference type="SUPFAM" id="SSF52540">
    <property type="entry name" value="P-loop containing nucleoside triphosphate hydrolases"/>
    <property type="match status" value="2"/>
</dbReference>
<evidence type="ECO:0000313" key="7">
    <source>
        <dbReference type="Proteomes" id="UP000789595"/>
    </source>
</evidence>
<comment type="similarity">
    <text evidence="1">Belongs to the helicase family.</text>
</comment>
<feature type="domain" description="DNA helicase Pif1-like 2B" evidence="5">
    <location>
        <begin position="333"/>
        <end position="365"/>
    </location>
</feature>
<evidence type="ECO:0000256" key="1">
    <source>
        <dbReference type="RuleBase" id="RU363044"/>
    </source>
</evidence>
<proteinExistence type="inferred from homology"/>
<dbReference type="InterPro" id="IPR051055">
    <property type="entry name" value="PIF1_helicase"/>
</dbReference>
<dbReference type="GO" id="GO:0005524">
    <property type="term" value="F:ATP binding"/>
    <property type="evidence" value="ECO:0007669"/>
    <property type="project" value="UniProtKB-KW"/>
</dbReference>
<comment type="catalytic activity">
    <reaction evidence="1">
        <text>ATP + H2O = ADP + phosphate + H(+)</text>
        <dbReference type="Rhea" id="RHEA:13065"/>
        <dbReference type="ChEBI" id="CHEBI:15377"/>
        <dbReference type="ChEBI" id="CHEBI:15378"/>
        <dbReference type="ChEBI" id="CHEBI:30616"/>
        <dbReference type="ChEBI" id="CHEBI:43474"/>
        <dbReference type="ChEBI" id="CHEBI:456216"/>
        <dbReference type="EC" id="5.6.2.3"/>
    </reaction>
</comment>
<feature type="compositionally biased region" description="Pro residues" evidence="2">
    <location>
        <begin position="514"/>
        <end position="526"/>
    </location>
</feature>
<gene>
    <name evidence="6" type="ORF">PECAL_4P21490</name>
</gene>
<keyword evidence="1" id="KW-0378">Hydrolase</keyword>
<dbReference type="InterPro" id="IPR027417">
    <property type="entry name" value="P-loop_NTPase"/>
</dbReference>
<dbReference type="InterPro" id="IPR001357">
    <property type="entry name" value="BRCT_dom"/>
</dbReference>
<dbReference type="Pfam" id="PF05970">
    <property type="entry name" value="PIF1"/>
    <property type="match status" value="1"/>
</dbReference>
<feature type="compositionally biased region" description="Low complexity" evidence="2">
    <location>
        <begin position="544"/>
        <end position="564"/>
    </location>
</feature>
<dbReference type="GO" id="GO:0043139">
    <property type="term" value="F:5'-3' DNA helicase activity"/>
    <property type="evidence" value="ECO:0007669"/>
    <property type="project" value="UniProtKB-EC"/>
</dbReference>
<organism evidence="6 7">
    <name type="scientific">Pelagomonas calceolata</name>
    <dbReference type="NCBI Taxonomy" id="35677"/>
    <lineage>
        <taxon>Eukaryota</taxon>
        <taxon>Sar</taxon>
        <taxon>Stramenopiles</taxon>
        <taxon>Ochrophyta</taxon>
        <taxon>Pelagophyceae</taxon>
        <taxon>Pelagomonadales</taxon>
        <taxon>Pelagomonadaceae</taxon>
        <taxon>Pelagomonas</taxon>
    </lineage>
</organism>
<dbReference type="Pfam" id="PF21530">
    <property type="entry name" value="Pif1_2B_dom"/>
    <property type="match status" value="1"/>
</dbReference>
<dbReference type="GO" id="GO:0000723">
    <property type="term" value="P:telomere maintenance"/>
    <property type="evidence" value="ECO:0007669"/>
    <property type="project" value="InterPro"/>
</dbReference>
<dbReference type="GO" id="GO:0016787">
    <property type="term" value="F:hydrolase activity"/>
    <property type="evidence" value="ECO:0007669"/>
    <property type="project" value="UniProtKB-KW"/>
</dbReference>
<dbReference type="EMBL" id="CAKKNE010000004">
    <property type="protein sequence ID" value="CAH0374843.1"/>
    <property type="molecule type" value="Genomic_DNA"/>
</dbReference>
<evidence type="ECO:0000313" key="6">
    <source>
        <dbReference type="EMBL" id="CAH0374843.1"/>
    </source>
</evidence>
<dbReference type="PANTHER" id="PTHR47642">
    <property type="entry name" value="ATP-DEPENDENT DNA HELICASE"/>
    <property type="match status" value="1"/>
</dbReference>
<sequence length="705" mass="76127">MDKFTHKMRPPLKKKAKVSVADLMRRGAEKKRPLGANREETHLMGSLGASQLQRIDARIRKTKAKLSDEQLDVVAKAREGTSCFITGSAGTGKSFALKEAIRAAKRVGRRVFVTASTGAAATQIGGQTIHAFAGVGHAGESAADLARHVASSYKAKKRWLACETLVIDEISMLDASTFDKLDHVARYVRGNDKPFGGVQLLCCGDFLQLPPVSARGGFAFEAKCWRRCFPEQRALTRVFRQSGDDTFLQILGELRIAKLSNKSAALLRRLKHTDLSEWTSRGIEPTRLQCYNADVDSINDARLKALKTAPEHLSCVDKGDGERYARHHPYAATLKLKIGAQVMLLSNLDVSAGLANGARGVVEEFVRAPSRSVDGVVVRWASGKTTTVDRDAKTVEEGGREVFSRSQFPLRLAWAVTIHKAQGQTLDLLEVDLRGCREFGQAYVAVSRATAMKKLRVLNFDPSVVRAHPRAVEYVDRLLSRDPRAVYEDEAAANPVFAPANDDGWISTKKKTPPAAPPPRRGPPQPVQRGPPAVAPRAGPPAPKRAAPPAAKRAGPPAPKRSAPAPAPRPAKRPAPAAPRITPSPAPPARRPTPRELGTNPRALGTNPRALAARSQPPPPPPARQTIPGKRVMLVGVLTQSRPRASSRVAAAGGTVAKTVDESVSYVVLGDTMADGRPVECSASYQNAQRLGIKCLSEQEFFAML</sequence>
<feature type="compositionally biased region" description="Low complexity" evidence="2">
    <location>
        <begin position="527"/>
        <end position="537"/>
    </location>
</feature>
<dbReference type="Gene3D" id="3.40.50.300">
    <property type="entry name" value="P-loop containing nucleotide triphosphate hydrolases"/>
    <property type="match status" value="1"/>
</dbReference>
<dbReference type="GO" id="GO:0006281">
    <property type="term" value="P:DNA repair"/>
    <property type="evidence" value="ECO:0007669"/>
    <property type="project" value="UniProtKB-KW"/>
</dbReference>
<dbReference type="GO" id="GO:0006310">
    <property type="term" value="P:DNA recombination"/>
    <property type="evidence" value="ECO:0007669"/>
    <property type="project" value="UniProtKB-KW"/>
</dbReference>
<accession>A0A8J2SLW7</accession>
<keyword evidence="1" id="KW-0227">DNA damage</keyword>
<dbReference type="CDD" id="cd18037">
    <property type="entry name" value="DEXSc_Pif1_like"/>
    <property type="match status" value="1"/>
</dbReference>
<protein>
    <recommendedName>
        <fullName evidence="1">ATP-dependent DNA helicase</fullName>
        <ecNumber evidence="1">5.6.2.3</ecNumber>
    </recommendedName>
</protein>
<dbReference type="SUPFAM" id="SSF52113">
    <property type="entry name" value="BRCT domain"/>
    <property type="match status" value="1"/>
</dbReference>
<dbReference type="PRINTS" id="PR01217">
    <property type="entry name" value="PRICHEXTENSN"/>
</dbReference>
<evidence type="ECO:0000259" key="5">
    <source>
        <dbReference type="Pfam" id="PF21530"/>
    </source>
</evidence>
<dbReference type="PANTHER" id="PTHR47642:SF7">
    <property type="entry name" value="ATP-DEPENDENT DNA HELICASE PIF1"/>
    <property type="match status" value="1"/>
</dbReference>
<feature type="domain" description="BRCT" evidence="3">
    <location>
        <begin position="630"/>
        <end position="704"/>
    </location>
</feature>
<dbReference type="AlphaFoldDB" id="A0A8J2SLW7"/>
<feature type="region of interest" description="Disordered" evidence="2">
    <location>
        <begin position="497"/>
        <end position="627"/>
    </location>
</feature>
<dbReference type="Proteomes" id="UP000789595">
    <property type="component" value="Unassembled WGS sequence"/>
</dbReference>
<evidence type="ECO:0000259" key="4">
    <source>
        <dbReference type="Pfam" id="PF05970"/>
    </source>
</evidence>
<evidence type="ECO:0000259" key="3">
    <source>
        <dbReference type="Pfam" id="PF00533"/>
    </source>
</evidence>
<dbReference type="InterPro" id="IPR036420">
    <property type="entry name" value="BRCT_dom_sf"/>
</dbReference>
<keyword evidence="1" id="KW-0547">Nucleotide-binding</keyword>
<feature type="compositionally biased region" description="Pro residues" evidence="2">
    <location>
        <begin position="582"/>
        <end position="591"/>
    </location>
</feature>
<reference evidence="6" key="1">
    <citation type="submission" date="2021-11" db="EMBL/GenBank/DDBJ databases">
        <authorList>
            <consortium name="Genoscope - CEA"/>
            <person name="William W."/>
        </authorList>
    </citation>
    <scope>NUCLEOTIDE SEQUENCE</scope>
</reference>
<keyword evidence="1" id="KW-0067">ATP-binding</keyword>
<name>A0A8J2SLW7_9STRA</name>
<dbReference type="Pfam" id="PF00533">
    <property type="entry name" value="BRCT"/>
    <property type="match status" value="1"/>
</dbReference>
<comment type="cofactor">
    <cofactor evidence="1">
        <name>Mg(2+)</name>
        <dbReference type="ChEBI" id="CHEBI:18420"/>
    </cofactor>
</comment>
<dbReference type="CDD" id="cd18809">
    <property type="entry name" value="SF1_C_RecD"/>
    <property type="match status" value="1"/>
</dbReference>
<feature type="domain" description="DNA helicase Pif1-like DEAD-box helicase" evidence="4">
    <location>
        <begin position="66"/>
        <end position="244"/>
    </location>
</feature>
<keyword evidence="7" id="KW-1185">Reference proteome</keyword>
<keyword evidence="1" id="KW-0234">DNA repair</keyword>
<dbReference type="InterPro" id="IPR049163">
    <property type="entry name" value="Pif1-like_2B_dom"/>
</dbReference>